<dbReference type="InterPro" id="IPR000667">
    <property type="entry name" value="Peptidase_S13"/>
</dbReference>
<keyword evidence="4" id="KW-0645">Protease</keyword>
<feature type="non-terminal residue" evidence="4">
    <location>
        <position position="500"/>
    </location>
</feature>
<dbReference type="Pfam" id="PF02113">
    <property type="entry name" value="Peptidase_S13"/>
    <property type="match status" value="2"/>
</dbReference>
<dbReference type="EMBL" id="JAUEPL010000029">
    <property type="protein sequence ID" value="MDN3296109.1"/>
    <property type="molecule type" value="Genomic_DNA"/>
</dbReference>
<evidence type="ECO:0000256" key="2">
    <source>
        <dbReference type="ARBA" id="ARBA00022801"/>
    </source>
</evidence>
<sequence>MLEPKVVQLTAGSAVLGLVLAAGAVTLAGPWDSGQRTAERAVAAAQARTGGAHHQAAGPGRPGVPAPAPSAPGVLTTLGDTAAKAAAPPPGALAAVLDPLLAAPGLGPLRTASVIDVATGKQLYGNGAAAPMTPASTIKIATSVAALTALGPDHRIPTTVVATPDARRLTLVGGGDPTLDTARLRALAADTARALRGRGVTSVRLAYDTSRYAGPGRHPIGVNDNIAPVTALMTNEGRLDGSTSGPAPRSADPAGDTARAFADLLTRQGVATEAAPAPARAPEKATMLARTWSQPLSALVEHTLTHSDNDLAEALARQTALASGRPASFQGAGRAVADRLRELGLPVKGARFADGSGLDRHDRLSATMLTGLLARAADPARPELRPVLTGLPVGGFTGTLKDRYADGSPGAGLIRAKTGTLSGVNALAGTVVTADGRLLAFAFLADRTSSPHTAQPALEQQETPRAVRVLGRPRLVAGLPENRRLLVAERRRHRHAPQRP</sequence>
<dbReference type="Gene3D" id="3.50.80.20">
    <property type="entry name" value="D-Ala-D-Ala carboxypeptidase C, peptidase S13"/>
    <property type="match status" value="1"/>
</dbReference>
<evidence type="ECO:0000256" key="1">
    <source>
        <dbReference type="ARBA" id="ARBA00006096"/>
    </source>
</evidence>
<dbReference type="Gene3D" id="3.40.710.10">
    <property type="entry name" value="DD-peptidase/beta-lactamase superfamily"/>
    <property type="match status" value="2"/>
</dbReference>
<accession>A0ABT7Z9D7</accession>
<dbReference type="PANTHER" id="PTHR30023:SF0">
    <property type="entry name" value="PENICILLIN-SENSITIVE CARBOXYPEPTIDASE A"/>
    <property type="match status" value="1"/>
</dbReference>
<proteinExistence type="inferred from homology"/>
<protein>
    <submittedName>
        <fullName evidence="4">D-alanyl-D-alanine carboxypeptidase/D-alanyl-D-alanine-endopeptidase</fullName>
        <ecNumber evidence="4">3.4.16.4</ecNumber>
    </submittedName>
</protein>
<dbReference type="InterPro" id="IPR012338">
    <property type="entry name" value="Beta-lactam/transpept-like"/>
</dbReference>
<evidence type="ECO:0000313" key="4">
    <source>
        <dbReference type="EMBL" id="MDN3296109.1"/>
    </source>
</evidence>
<dbReference type="PANTHER" id="PTHR30023">
    <property type="entry name" value="D-ALANYL-D-ALANINE CARBOXYPEPTIDASE"/>
    <property type="match status" value="1"/>
</dbReference>
<keyword evidence="5" id="KW-1185">Reference proteome</keyword>
<gene>
    <name evidence="4" type="primary">dacB</name>
    <name evidence="4" type="ORF">QWM81_19000</name>
</gene>
<dbReference type="Proteomes" id="UP001174050">
    <property type="component" value="Unassembled WGS sequence"/>
</dbReference>
<name>A0ABT7Z9D7_9ACTN</name>
<comment type="similarity">
    <text evidence="1">Belongs to the peptidase S13 family.</text>
</comment>
<feature type="region of interest" description="Disordered" evidence="3">
    <location>
        <begin position="46"/>
        <end position="71"/>
    </location>
</feature>
<keyword evidence="4" id="KW-0121">Carboxypeptidase</keyword>
<dbReference type="GO" id="GO:0009002">
    <property type="term" value="F:serine-type D-Ala-D-Ala carboxypeptidase activity"/>
    <property type="evidence" value="ECO:0007669"/>
    <property type="project" value="UniProtKB-EC"/>
</dbReference>
<comment type="caution">
    <text evidence="4">The sequence shown here is derived from an EMBL/GenBank/DDBJ whole genome shotgun (WGS) entry which is preliminary data.</text>
</comment>
<dbReference type="SUPFAM" id="SSF56601">
    <property type="entry name" value="beta-lactamase/transpeptidase-like"/>
    <property type="match status" value="1"/>
</dbReference>
<dbReference type="PRINTS" id="PR00922">
    <property type="entry name" value="DADACBPTASE3"/>
</dbReference>
<evidence type="ECO:0000313" key="5">
    <source>
        <dbReference type="Proteomes" id="UP001174050"/>
    </source>
</evidence>
<reference evidence="4" key="1">
    <citation type="submission" date="2023-06" db="EMBL/GenBank/DDBJ databases">
        <title>WGS-Sequencing of Streptomyces ficellus isolate 21 collected from sand in Gara Djebilet Iron Mine in Algeria.</title>
        <authorList>
            <person name="Zegers G.P."/>
            <person name="Gomez A."/>
            <person name="Gueddou A."/>
            <person name="Zahara A.F."/>
            <person name="Worth M."/>
            <person name="Sevigny J.L."/>
            <person name="Tisa L."/>
        </authorList>
    </citation>
    <scope>NUCLEOTIDE SEQUENCE</scope>
    <source>
        <strain evidence="4">AS11</strain>
    </source>
</reference>
<feature type="compositionally biased region" description="Low complexity" evidence="3">
    <location>
        <begin position="46"/>
        <end position="59"/>
    </location>
</feature>
<dbReference type="EC" id="3.4.16.4" evidence="4"/>
<keyword evidence="2 4" id="KW-0378">Hydrolase</keyword>
<dbReference type="NCBIfam" id="TIGR00666">
    <property type="entry name" value="PBP4"/>
    <property type="match status" value="1"/>
</dbReference>
<organism evidence="4 5">
    <name type="scientific">Streptomyces ficellus</name>
    <dbReference type="NCBI Taxonomy" id="1977088"/>
    <lineage>
        <taxon>Bacteria</taxon>
        <taxon>Bacillati</taxon>
        <taxon>Actinomycetota</taxon>
        <taxon>Actinomycetes</taxon>
        <taxon>Kitasatosporales</taxon>
        <taxon>Streptomycetaceae</taxon>
        <taxon>Streptomyces</taxon>
    </lineage>
</organism>
<evidence type="ECO:0000256" key="3">
    <source>
        <dbReference type="SAM" id="MobiDB-lite"/>
    </source>
</evidence>